<evidence type="ECO:0000313" key="3">
    <source>
        <dbReference type="EMBL" id="VHD00084.1"/>
    </source>
</evidence>
<comment type="caution">
    <text evidence="3">The sequence shown here is derived from an EMBL/GenBank/DDBJ whole genome shotgun (WGS) entry which is preliminary data.</text>
</comment>
<dbReference type="AlphaFoldDB" id="A0A8B6J2I9"/>
<keyword evidence="2" id="KW-0732">Signal</keyword>
<protein>
    <submittedName>
        <fullName evidence="3">Uncharacterized protein</fullName>
    </submittedName>
</protein>
<gene>
    <name evidence="3" type="ORF">SAMEA1711581_00469</name>
</gene>
<dbReference type="Proteomes" id="UP000353394">
    <property type="component" value="Unassembled WGS sequence"/>
</dbReference>
<feature type="signal peptide" evidence="2">
    <location>
        <begin position="1"/>
        <end position="31"/>
    </location>
</feature>
<name>A0A8B6J2I9_STRPY</name>
<feature type="region of interest" description="Disordered" evidence="1">
    <location>
        <begin position="251"/>
        <end position="270"/>
    </location>
</feature>
<dbReference type="EMBL" id="CAAIJW010000003">
    <property type="protein sequence ID" value="VHD00084.1"/>
    <property type="molecule type" value="Genomic_DNA"/>
</dbReference>
<evidence type="ECO:0000256" key="1">
    <source>
        <dbReference type="SAM" id="MobiDB-lite"/>
    </source>
</evidence>
<accession>A0A8B6J2I9</accession>
<sequence>MMLRDVKVKTSSLLVGCAATLLVSLSSTVAADSVHSSDRRFGVGYKEETTSQFSSDQPSQVVLYRGEANTVRFTYTNQMSLMKDIRIALDGSDKSLTAQIVPGMGHVYEGFQTSARGIFTMSGVPESTVPVANPNVQTKYTRYFKVIDDMHNTMYKGTVFLVQPQAWKHTMKSVDQLPVDDLNHIGVAGIERMTTLIKNAGALLTTGGSGAFPDNIKVSINPKGRQATITYGAGSTDIIPPAVLWKKGSVKEPTEADQSVGTPTPGIPGKFKRDQSLNEHEDMVNVEPLSHVVKDNIKVIDEKSTGRFEPFRPNEDEKEVVTEPRLNNPFLLPKKVLSLEDDAAILNHLEEDRNVNKLFLEPVVAEAKREINFHPSDQQVTAKVKESSDFHQKQHQTGITYGDDTLADLTHHLLHSDGVLPSLNDKSA</sequence>
<organism evidence="3 4">
    <name type="scientific">Streptococcus pyogenes</name>
    <dbReference type="NCBI Taxonomy" id="1314"/>
    <lineage>
        <taxon>Bacteria</taxon>
        <taxon>Bacillati</taxon>
        <taxon>Bacillota</taxon>
        <taxon>Bacilli</taxon>
        <taxon>Lactobacillales</taxon>
        <taxon>Streptococcaceae</taxon>
        <taxon>Streptococcus</taxon>
    </lineage>
</organism>
<evidence type="ECO:0000313" key="4">
    <source>
        <dbReference type="Proteomes" id="UP000353394"/>
    </source>
</evidence>
<evidence type="ECO:0000256" key="2">
    <source>
        <dbReference type="SAM" id="SignalP"/>
    </source>
</evidence>
<proteinExistence type="predicted"/>
<feature type="chain" id="PRO_5032949856" evidence="2">
    <location>
        <begin position="32"/>
        <end position="428"/>
    </location>
</feature>
<reference evidence="3 4" key="1">
    <citation type="submission" date="2019-04" db="EMBL/GenBank/DDBJ databases">
        <authorList>
            <consortium name="Pathogen Informatics"/>
        </authorList>
    </citation>
    <scope>NUCLEOTIDE SEQUENCE [LARGE SCALE GENOMIC DNA]</scope>
    <source>
        <strain evidence="3 4">K36395</strain>
    </source>
</reference>